<dbReference type="Gene3D" id="2.160.20.10">
    <property type="entry name" value="Single-stranded right-handed beta-helix, Pectin lyase-like"/>
    <property type="match status" value="1"/>
</dbReference>
<evidence type="ECO:0000313" key="5">
    <source>
        <dbReference type="EMBL" id="SES84852.1"/>
    </source>
</evidence>
<dbReference type="Pfam" id="PF22888">
    <property type="entry name" value="FIMAH"/>
    <property type="match status" value="1"/>
</dbReference>
<dbReference type="OrthoDB" id="36243at2157"/>
<dbReference type="InterPro" id="IPR011050">
    <property type="entry name" value="Pectin_lyase_fold/virulence"/>
</dbReference>
<sequence length="412" mass="44438">MRIKKNMMICFGMVLVLMTIGTATAGTITVNNSTGPVADYTSIQDAVDVATNGDTILVYPGTYVENVDVNKELTIIAESGPDVTTVQCVPGMDDYVFHAGNLTENVNVTINGFNVTGGRGIGFSESLHSELRNNIISDGGIFAGGSDITVINNTVISKGIILYDSEGILENNEVFSCSGTGITIEGQADGTLVNNTIYENGVGIRIWDFGSGDIYNNTIYRNEVGIKIYGNSYGKIANNYFNNTMNAQIDVPYLGIYITWNTTKTAGANIIGGPFLGGNYWAHPNGTGFSQIGEDLDGDGICDSPYIIDGNNTDYLPLYLPTPVDKMEALKEYVNGLDGEVADSTKHVLNVKLDGVIKNLDKGNNDNAIKKLENFIKFVDIKERQGKLGTEQAEYLINEANSIIEMIQNSEG</sequence>
<comment type="pathway">
    <text evidence="1">Protein modification; protein ubiquitination.</text>
</comment>
<name>A0A1H9ZVH1_9EURY</name>
<feature type="domain" description="Carbohydrate-binding/sugar hydrolysis" evidence="4">
    <location>
        <begin position="58"/>
        <end position="207"/>
    </location>
</feature>
<evidence type="ECO:0000259" key="4">
    <source>
        <dbReference type="SMART" id="SM00722"/>
    </source>
</evidence>
<evidence type="ECO:0000313" key="6">
    <source>
        <dbReference type="Proteomes" id="UP000243338"/>
    </source>
</evidence>
<dbReference type="InterPro" id="IPR022441">
    <property type="entry name" value="Para_beta_helix_rpt-2"/>
</dbReference>
<dbReference type="SMART" id="SM00722">
    <property type="entry name" value="CASH"/>
    <property type="match status" value="1"/>
</dbReference>
<dbReference type="InterPro" id="IPR007742">
    <property type="entry name" value="NosD_dom"/>
</dbReference>
<evidence type="ECO:0000256" key="2">
    <source>
        <dbReference type="ARBA" id="ARBA00022737"/>
    </source>
</evidence>
<keyword evidence="2" id="KW-0677">Repeat</keyword>
<accession>A0A1H9ZVH1</accession>
<reference evidence="6" key="1">
    <citation type="submission" date="2016-10" db="EMBL/GenBank/DDBJ databases">
        <authorList>
            <person name="Varghese N."/>
            <person name="Submissions S."/>
        </authorList>
    </citation>
    <scope>NUCLEOTIDE SEQUENCE [LARGE SCALE GENOMIC DNA]</scope>
    <source>
        <strain evidence="6">SLH 33</strain>
    </source>
</reference>
<dbReference type="SMART" id="SM00710">
    <property type="entry name" value="PbH1"/>
    <property type="match status" value="5"/>
</dbReference>
<gene>
    <name evidence="5" type="ORF">SAMN04488587_1246</name>
</gene>
<evidence type="ECO:0000256" key="3">
    <source>
        <dbReference type="ARBA" id="ARBA00022786"/>
    </source>
</evidence>
<dbReference type="PANTHER" id="PTHR22990:SF15">
    <property type="entry name" value="F-BOX ONLY PROTEIN 10"/>
    <property type="match status" value="1"/>
</dbReference>
<dbReference type="Pfam" id="PF05048">
    <property type="entry name" value="NosD"/>
    <property type="match status" value="1"/>
</dbReference>
<dbReference type="STRING" id="1353158.SAMN04488587_1246"/>
<dbReference type="AlphaFoldDB" id="A0A1H9ZVH1"/>
<organism evidence="5 6">
    <name type="scientific">Methanococcoides vulcani</name>
    <dbReference type="NCBI Taxonomy" id="1353158"/>
    <lineage>
        <taxon>Archaea</taxon>
        <taxon>Methanobacteriati</taxon>
        <taxon>Methanobacteriota</taxon>
        <taxon>Stenosarchaea group</taxon>
        <taxon>Methanomicrobia</taxon>
        <taxon>Methanosarcinales</taxon>
        <taxon>Methanosarcinaceae</taxon>
        <taxon>Methanococcoides</taxon>
    </lineage>
</organism>
<dbReference type="InterPro" id="IPR006633">
    <property type="entry name" value="Carb-bd_sugar_hydrolysis-dom"/>
</dbReference>
<dbReference type="RefSeq" id="WP_091689756.1">
    <property type="nucleotide sequence ID" value="NZ_CAAGSJ010000005.1"/>
</dbReference>
<dbReference type="PANTHER" id="PTHR22990">
    <property type="entry name" value="F-BOX ONLY PROTEIN"/>
    <property type="match status" value="1"/>
</dbReference>
<protein>
    <submittedName>
        <fullName evidence="5">Parallel beta-helix repeat (Two copies)</fullName>
    </submittedName>
</protein>
<dbReference type="InterPro" id="IPR054470">
    <property type="entry name" value="FIMAH_dom"/>
</dbReference>
<dbReference type="InterPro" id="IPR006626">
    <property type="entry name" value="PbH1"/>
</dbReference>
<keyword evidence="6" id="KW-1185">Reference proteome</keyword>
<dbReference type="InterPro" id="IPR051550">
    <property type="entry name" value="SCF-Subunits/Alg-Epimerases"/>
</dbReference>
<dbReference type="Proteomes" id="UP000243338">
    <property type="component" value="Unassembled WGS sequence"/>
</dbReference>
<dbReference type="InterPro" id="IPR012334">
    <property type="entry name" value="Pectin_lyas_fold"/>
</dbReference>
<dbReference type="SUPFAM" id="SSF51126">
    <property type="entry name" value="Pectin lyase-like"/>
    <property type="match status" value="1"/>
</dbReference>
<dbReference type="NCBIfam" id="TIGR03804">
    <property type="entry name" value="para_beta_helix"/>
    <property type="match status" value="2"/>
</dbReference>
<keyword evidence="3" id="KW-0833">Ubl conjugation pathway</keyword>
<evidence type="ECO:0000256" key="1">
    <source>
        <dbReference type="ARBA" id="ARBA00004906"/>
    </source>
</evidence>
<proteinExistence type="predicted"/>
<dbReference type="EMBL" id="FOHQ01000003">
    <property type="protein sequence ID" value="SES84852.1"/>
    <property type="molecule type" value="Genomic_DNA"/>
</dbReference>